<dbReference type="Pfam" id="PF06080">
    <property type="entry name" value="DUF938"/>
    <property type="match status" value="1"/>
</dbReference>
<proteinExistence type="inferred from homology"/>
<dbReference type="WBParaSite" id="ACRNAN_scaffold6439.g20537.t1">
    <property type="protein sequence ID" value="ACRNAN_scaffold6439.g20537.t1"/>
    <property type="gene ID" value="ACRNAN_scaffold6439.g20537"/>
</dbReference>
<comment type="similarity">
    <text evidence="1">Belongs to the UPF0585 family.</text>
</comment>
<accession>A0A914EAC1</accession>
<dbReference type="PANTHER" id="PTHR20974">
    <property type="entry name" value="UPF0585 PROTEIN CG18661"/>
    <property type="match status" value="1"/>
</dbReference>
<evidence type="ECO:0000256" key="1">
    <source>
        <dbReference type="ARBA" id="ARBA00008308"/>
    </source>
</evidence>
<evidence type="ECO:0000313" key="3">
    <source>
        <dbReference type="WBParaSite" id="ACRNAN_scaffold6439.g20537.t1"/>
    </source>
</evidence>
<keyword evidence="2" id="KW-1185">Reference proteome</keyword>
<dbReference type="PANTHER" id="PTHR20974:SF0">
    <property type="entry name" value="UPF0585 PROTEIN CG18661"/>
    <property type="match status" value="1"/>
</dbReference>
<evidence type="ECO:0000313" key="2">
    <source>
        <dbReference type="Proteomes" id="UP000887540"/>
    </source>
</evidence>
<protein>
    <submittedName>
        <fullName evidence="3">Methyltransferase-like 26</fullName>
    </submittedName>
</protein>
<dbReference type="SUPFAM" id="SSF53335">
    <property type="entry name" value="S-adenosyl-L-methionine-dependent methyltransferases"/>
    <property type="match status" value="1"/>
</dbReference>
<dbReference type="InterPro" id="IPR029063">
    <property type="entry name" value="SAM-dependent_MTases_sf"/>
</dbReference>
<dbReference type="Proteomes" id="UP000887540">
    <property type="component" value="Unplaced"/>
</dbReference>
<sequence>MLSCAAVERNKEPILEILRLYIDSTKFTKVLEIASGSGKHIAYFAKHFPKAIWQPSEHNPRYLHSIVGYVDHYKYDNLRVPLFIDITKPPNNWALPADYGPKDVDVLLNINMIHISSNAAVEGLFSAAGSLLKPKEGKLITYGPYVIDGIISAQSNIDLDASLRSQNPEWYLRDVHDLKMKAQTSGLKLIKIYQMPDNNHILIFQKD</sequence>
<dbReference type="InterPro" id="IPR010342">
    <property type="entry name" value="DUF938"/>
</dbReference>
<name>A0A914EAC1_9BILA</name>
<reference evidence="3" key="1">
    <citation type="submission" date="2022-11" db="UniProtKB">
        <authorList>
            <consortium name="WormBaseParasite"/>
        </authorList>
    </citation>
    <scope>IDENTIFICATION</scope>
</reference>
<dbReference type="AlphaFoldDB" id="A0A914EAC1"/>
<organism evidence="2 3">
    <name type="scientific">Acrobeloides nanus</name>
    <dbReference type="NCBI Taxonomy" id="290746"/>
    <lineage>
        <taxon>Eukaryota</taxon>
        <taxon>Metazoa</taxon>
        <taxon>Ecdysozoa</taxon>
        <taxon>Nematoda</taxon>
        <taxon>Chromadorea</taxon>
        <taxon>Rhabditida</taxon>
        <taxon>Tylenchina</taxon>
        <taxon>Cephalobomorpha</taxon>
        <taxon>Cephaloboidea</taxon>
        <taxon>Cephalobidae</taxon>
        <taxon>Acrobeloides</taxon>
    </lineage>
</organism>